<evidence type="ECO:0000313" key="1">
    <source>
        <dbReference type="EMBL" id="ATU83615.1"/>
    </source>
</evidence>
<name>A0A2D3I5F9_9VIRU</name>
<dbReference type="Proteomes" id="UP000267516">
    <property type="component" value="Segment"/>
</dbReference>
<reference evidence="1" key="1">
    <citation type="journal article" date="2018" name="Aquaculture">
        <title>Complete genome sequence of a white spot syndrome virus associated with a disease incursion in Australia.</title>
        <authorList>
            <person name="Oakey J."/>
            <person name="Smith C.S."/>
        </authorList>
    </citation>
    <scope>NUCLEOTIDE SEQUENCE [LARGE SCALE GENOMIC DNA]</scope>
    <source>
        <strain evidence="1">WSSV-AU</strain>
    </source>
</reference>
<protein>
    <submittedName>
        <fullName evidence="1">ORF934</fullName>
    </submittedName>
</protein>
<accession>A0A2D3I5F9</accession>
<organism evidence="1">
    <name type="scientific">White spot syndrome virus</name>
    <dbReference type="NCBI Taxonomy" id="342409"/>
    <lineage>
        <taxon>Viruses</taxon>
        <taxon>Viruses incertae sedis</taxon>
        <taxon>Naldaviricetes</taxon>
        <taxon>Nimaviridae</taxon>
        <taxon>Whispovirus</taxon>
    </lineage>
</organism>
<sequence>MESIPQLPSLNFIFNFAQVTSEFIFVHLENRGHCIALDGTSFRTPGDHFSSSKHLESLVDLHSLVENSPQNNFRCCNISILAGGDRDGRRTKERVKEGRTCSYLAVSH</sequence>
<proteinExistence type="predicted"/>
<dbReference type="EMBL" id="MF768985">
    <property type="protein sequence ID" value="ATU83615.1"/>
    <property type="molecule type" value="Genomic_DNA"/>
</dbReference>